<organism evidence="1 2">
    <name type="scientific">Rhodohalobacter sulfatireducens</name>
    <dbReference type="NCBI Taxonomy" id="2911366"/>
    <lineage>
        <taxon>Bacteria</taxon>
        <taxon>Pseudomonadati</taxon>
        <taxon>Balneolota</taxon>
        <taxon>Balneolia</taxon>
        <taxon>Balneolales</taxon>
        <taxon>Balneolaceae</taxon>
        <taxon>Rhodohalobacter</taxon>
    </lineage>
</organism>
<reference evidence="1" key="2">
    <citation type="submission" date="2024-05" db="EMBL/GenBank/DDBJ databases">
        <title>Rhodohalobacter halophilus gen. nov., sp. nov., a moderately halophilic member of the family Balneolaceae.</title>
        <authorList>
            <person name="Xia J."/>
        </authorList>
    </citation>
    <scope>NUCLEOTIDE SEQUENCE</scope>
    <source>
        <strain evidence="1">WB101</strain>
    </source>
</reference>
<dbReference type="Pfam" id="PF08757">
    <property type="entry name" value="CotH"/>
    <property type="match status" value="1"/>
</dbReference>
<dbReference type="Proteomes" id="UP001165366">
    <property type="component" value="Unassembled WGS sequence"/>
</dbReference>
<reference evidence="1" key="1">
    <citation type="submission" date="2022-01" db="EMBL/GenBank/DDBJ databases">
        <authorList>
            <person name="Wang Y."/>
        </authorList>
    </citation>
    <scope>NUCLEOTIDE SEQUENCE</scope>
    <source>
        <strain evidence="1">WB101</strain>
    </source>
</reference>
<dbReference type="RefSeq" id="WP_237854710.1">
    <property type="nucleotide sequence ID" value="NZ_JAKLWS010000015.1"/>
</dbReference>
<keyword evidence="2" id="KW-1185">Reference proteome</keyword>
<proteinExistence type="predicted"/>
<dbReference type="GO" id="GO:0016301">
    <property type="term" value="F:kinase activity"/>
    <property type="evidence" value="ECO:0007669"/>
    <property type="project" value="UniProtKB-KW"/>
</dbReference>
<dbReference type="PANTHER" id="PTHR40050:SF1">
    <property type="entry name" value="INNER SPORE COAT PROTEIN H"/>
    <property type="match status" value="1"/>
</dbReference>
<name>A0ABS9KER1_9BACT</name>
<evidence type="ECO:0000313" key="1">
    <source>
        <dbReference type="EMBL" id="MCG2589348.1"/>
    </source>
</evidence>
<protein>
    <submittedName>
        <fullName evidence="1">CotH kinase family protein</fullName>
    </submittedName>
</protein>
<keyword evidence="1" id="KW-0418">Kinase</keyword>
<accession>A0ABS9KER1</accession>
<keyword evidence="1" id="KW-0808">Transferase</keyword>
<dbReference type="InterPro" id="IPR014867">
    <property type="entry name" value="Spore_coat_CotH_CotH2/3/7"/>
</dbReference>
<dbReference type="EMBL" id="JAKLWS010000015">
    <property type="protein sequence ID" value="MCG2589348.1"/>
    <property type="molecule type" value="Genomic_DNA"/>
</dbReference>
<dbReference type="PANTHER" id="PTHR40050">
    <property type="entry name" value="INNER SPORE COAT PROTEIN H"/>
    <property type="match status" value="1"/>
</dbReference>
<comment type="caution">
    <text evidence="1">The sequence shown here is derived from an EMBL/GenBank/DDBJ whole genome shotgun (WGS) entry which is preliminary data.</text>
</comment>
<gene>
    <name evidence="1" type="ORF">L6773_12280</name>
</gene>
<sequence length="481" mass="56615">MIHVTSNSRYILFIVFLVVFGSTLSGCKENSTSNGSEPDPEPDQVNINSQLPQLSITLQSEEIVDEPKVPALLKVYENGSITYDGHIGIEYRGATSQALFPKKSYGIETWDEFGDDIDVDLLGFPEEEDWILYGPYSDKTLIRNVFIYRLARNMGHYASRTRFCEVFLDGEYLGIYVFMEKIKRDDVRLDLSDLDPDENGPEEITGGYILKIDKTAGDPVENDHTYTEFLGFRSQYGVNGNELEYDPYFDKKSEETYFLYEDPAWEDITDQQKEYIQNYIHEFETALLNDTSEDFDGEYTFTDYANIDSFVDFFLLNELAHNADAYRISTYMYKDRNGKLNMGPVWDFNLSMGNDGQEFRRSPETWIYQYNQFLPNDLWLVPFWWERLVDDPMFRQKVKERWQEMRATEWSNESLNQLISDLIFTPVEDGAVARNFDRWFLLGNQVFGNYYVFDTYEEEVQYLRDWLDQRLAWMDSEISSW</sequence>
<evidence type="ECO:0000313" key="2">
    <source>
        <dbReference type="Proteomes" id="UP001165366"/>
    </source>
</evidence>